<name>A0AB34J1Z9_PRYPA</name>
<evidence type="ECO:0000313" key="2">
    <source>
        <dbReference type="EMBL" id="KAL1511548.1"/>
    </source>
</evidence>
<proteinExistence type="predicted"/>
<evidence type="ECO:0000256" key="1">
    <source>
        <dbReference type="SAM" id="MobiDB-lite"/>
    </source>
</evidence>
<organism evidence="2 3">
    <name type="scientific">Prymnesium parvum</name>
    <name type="common">Toxic golden alga</name>
    <dbReference type="NCBI Taxonomy" id="97485"/>
    <lineage>
        <taxon>Eukaryota</taxon>
        <taxon>Haptista</taxon>
        <taxon>Haptophyta</taxon>
        <taxon>Prymnesiophyceae</taxon>
        <taxon>Prymnesiales</taxon>
        <taxon>Prymnesiaceae</taxon>
        <taxon>Prymnesium</taxon>
    </lineage>
</organism>
<gene>
    <name evidence="2" type="ORF">AB1Y20_006342</name>
</gene>
<evidence type="ECO:0000313" key="3">
    <source>
        <dbReference type="Proteomes" id="UP001515480"/>
    </source>
</evidence>
<comment type="caution">
    <text evidence="2">The sequence shown here is derived from an EMBL/GenBank/DDBJ whole genome shotgun (WGS) entry which is preliminary data.</text>
</comment>
<dbReference type="AlphaFoldDB" id="A0AB34J1Z9"/>
<dbReference type="Proteomes" id="UP001515480">
    <property type="component" value="Unassembled WGS sequence"/>
</dbReference>
<reference evidence="2 3" key="1">
    <citation type="journal article" date="2024" name="Science">
        <title>Giant polyketide synthase enzymes in the biosynthesis of giant marine polyether toxins.</title>
        <authorList>
            <person name="Fallon T.R."/>
            <person name="Shende V.V."/>
            <person name="Wierzbicki I.H."/>
            <person name="Pendleton A.L."/>
            <person name="Watervoot N.F."/>
            <person name="Auber R.P."/>
            <person name="Gonzalez D.J."/>
            <person name="Wisecaver J.H."/>
            <person name="Moore B.S."/>
        </authorList>
    </citation>
    <scope>NUCLEOTIDE SEQUENCE [LARGE SCALE GENOMIC DNA]</scope>
    <source>
        <strain evidence="2 3">12B1</strain>
    </source>
</reference>
<accession>A0AB34J1Z9</accession>
<dbReference type="EMBL" id="JBGBPQ010000014">
    <property type="protein sequence ID" value="KAL1511548.1"/>
    <property type="molecule type" value="Genomic_DNA"/>
</dbReference>
<feature type="region of interest" description="Disordered" evidence="1">
    <location>
        <begin position="69"/>
        <end position="89"/>
    </location>
</feature>
<protein>
    <submittedName>
        <fullName evidence="2">Uncharacterized protein</fullName>
    </submittedName>
</protein>
<keyword evidence="3" id="KW-1185">Reference proteome</keyword>
<sequence>MAPVPRVRLARKPDVSSDFWAPPLTSAAEIKGVGLKQWVSEVERTGIAFERAPEPCAARRSPVKIATGVMRPEDERPPPSPHSSTRGVVCAPARPVDPELRSPAEQVMARLPLLEQRLRAAGQERALPTEIIRATQSTLLPLDDHDVRATFKYCRPDRDGRLAVCDVINAIRYSQQLLIDKMRPSPFREEEPLIEPRFAAPLPAPMHAYKAADLPTPLSRGDRGKRAMQDRHITSDQQLLSTSNRGWYELLSSKADCHPHRSAIRQRRLLPASSGGMLEAKQALKLSLTIQDRTKRGVLPTTVVIQFLKLHGLWDSRSADEWDALFAQHQPPGPMHRVWYKHLLNAL</sequence>